<dbReference type="PANTHER" id="PTHR43240">
    <property type="entry name" value="1,4-DIHYDROXY-2-NAPHTHOYL-COA THIOESTERASE 1"/>
    <property type="match status" value="1"/>
</dbReference>
<sequence length="148" mass="15766">MTDDASALQWEVARHFFSLLPHGRRLGIELDQVGASSLSTRLAYRDELVGNPGTGVIHGGVITTAIDQTSGAAAIIAIDPPEAVATLDLRIDHLRTAQPGRTLHCEAICYKVTRSVAFVRCVAHDGDDDNPVAVSMSSFMRLGQAISA</sequence>
<dbReference type="CDD" id="cd03443">
    <property type="entry name" value="PaaI_thioesterase"/>
    <property type="match status" value="1"/>
</dbReference>
<keyword evidence="4" id="KW-1185">Reference proteome</keyword>
<reference evidence="3" key="1">
    <citation type="submission" date="2022-03" db="EMBL/GenBank/DDBJ databases">
        <title>Genomic Encyclopedia of Type Strains, Phase III (KMG-III): the genomes of soil and plant-associated and newly described type strains.</title>
        <authorList>
            <person name="Whitman W."/>
        </authorList>
    </citation>
    <scope>NUCLEOTIDE SEQUENCE</scope>
    <source>
        <strain evidence="3">ANL 6-2</strain>
    </source>
</reference>
<dbReference type="Proteomes" id="UP001205843">
    <property type="component" value="Unassembled WGS sequence"/>
</dbReference>
<dbReference type="InterPro" id="IPR003736">
    <property type="entry name" value="PAAI_dom"/>
</dbReference>
<evidence type="ECO:0000313" key="3">
    <source>
        <dbReference type="EMBL" id="MCP1675517.1"/>
    </source>
</evidence>
<dbReference type="GO" id="GO:0005829">
    <property type="term" value="C:cytosol"/>
    <property type="evidence" value="ECO:0007669"/>
    <property type="project" value="TreeGrafter"/>
</dbReference>
<accession>A0AAE3KGR3</accession>
<evidence type="ECO:0000313" key="4">
    <source>
        <dbReference type="Proteomes" id="UP001205843"/>
    </source>
</evidence>
<dbReference type="RefSeq" id="WP_253479034.1">
    <property type="nucleotide sequence ID" value="NZ_JALJXV010000006.1"/>
</dbReference>
<feature type="domain" description="Thioesterase" evidence="2">
    <location>
        <begin position="55"/>
        <end position="129"/>
    </location>
</feature>
<evidence type="ECO:0000259" key="2">
    <source>
        <dbReference type="Pfam" id="PF03061"/>
    </source>
</evidence>
<dbReference type="Pfam" id="PF03061">
    <property type="entry name" value="4HBT"/>
    <property type="match status" value="1"/>
</dbReference>
<dbReference type="InterPro" id="IPR029069">
    <property type="entry name" value="HotDog_dom_sf"/>
</dbReference>
<dbReference type="Gene3D" id="3.10.129.10">
    <property type="entry name" value="Hotdog Thioesterase"/>
    <property type="match status" value="1"/>
</dbReference>
<proteinExistence type="predicted"/>
<evidence type="ECO:0000256" key="1">
    <source>
        <dbReference type="ARBA" id="ARBA00022801"/>
    </source>
</evidence>
<protein>
    <submittedName>
        <fullName evidence="3">Uncharacterized protein (TIGR00369 family)</fullName>
    </submittedName>
</protein>
<gene>
    <name evidence="3" type="ORF">J2T57_002667</name>
</gene>
<dbReference type="AlphaFoldDB" id="A0AAE3KGR3"/>
<comment type="caution">
    <text evidence="3">The sequence shown here is derived from an EMBL/GenBank/DDBJ whole genome shotgun (WGS) entry which is preliminary data.</text>
</comment>
<dbReference type="PANTHER" id="PTHR43240:SF7">
    <property type="entry name" value="BLR7284 PROTEIN"/>
    <property type="match status" value="1"/>
</dbReference>
<name>A0AAE3KGR3_9GAMM</name>
<dbReference type="SUPFAM" id="SSF54637">
    <property type="entry name" value="Thioesterase/thiol ester dehydrase-isomerase"/>
    <property type="match status" value="1"/>
</dbReference>
<keyword evidence="1" id="KW-0378">Hydrolase</keyword>
<organism evidence="3 4">
    <name type="scientific">Natronocella acetinitrilica</name>
    <dbReference type="NCBI Taxonomy" id="414046"/>
    <lineage>
        <taxon>Bacteria</taxon>
        <taxon>Pseudomonadati</taxon>
        <taxon>Pseudomonadota</taxon>
        <taxon>Gammaproteobacteria</taxon>
        <taxon>Chromatiales</taxon>
        <taxon>Ectothiorhodospiraceae</taxon>
        <taxon>Natronocella</taxon>
    </lineage>
</organism>
<dbReference type="InterPro" id="IPR006683">
    <property type="entry name" value="Thioestr_dom"/>
</dbReference>
<dbReference type="EMBL" id="JALJXV010000006">
    <property type="protein sequence ID" value="MCP1675517.1"/>
    <property type="molecule type" value="Genomic_DNA"/>
</dbReference>
<dbReference type="GO" id="GO:0061522">
    <property type="term" value="F:1,4-dihydroxy-2-naphthoyl-CoA thioesterase activity"/>
    <property type="evidence" value="ECO:0007669"/>
    <property type="project" value="TreeGrafter"/>
</dbReference>
<dbReference type="NCBIfam" id="TIGR00369">
    <property type="entry name" value="unchar_dom_1"/>
    <property type="match status" value="1"/>
</dbReference>